<evidence type="ECO:0000256" key="1">
    <source>
        <dbReference type="SAM" id="MobiDB-lite"/>
    </source>
</evidence>
<name>A0A1Y0HVA7_CELCE</name>
<sequence length="76" mass="8559">MARKKDRRTLGMRITEGFLPIFGPAQVGRQDADGRGISDAERERDQELRTRFERVTGPDGRSYVVEHDEGSTPAGR</sequence>
<dbReference type="KEGG" id="cceu:CBR64_11960"/>
<feature type="region of interest" description="Disordered" evidence="1">
    <location>
        <begin position="25"/>
        <end position="76"/>
    </location>
</feature>
<accession>A0A1Y0HVA7</accession>
<proteinExistence type="predicted"/>
<reference evidence="2 3" key="1">
    <citation type="submission" date="2017-05" db="EMBL/GenBank/DDBJ databases">
        <authorList>
            <person name="Song R."/>
            <person name="Chenine A.L."/>
            <person name="Ruprecht R.M."/>
        </authorList>
    </citation>
    <scope>NUCLEOTIDE SEQUENCE [LARGE SCALE GENOMIC DNA]</scope>
    <source>
        <strain evidence="2 3">PSBB019</strain>
    </source>
</reference>
<dbReference type="EMBL" id="CP021383">
    <property type="protein sequence ID" value="ARU52081.1"/>
    <property type="molecule type" value="Genomic_DNA"/>
</dbReference>
<feature type="compositionally biased region" description="Basic and acidic residues" evidence="1">
    <location>
        <begin position="30"/>
        <end position="56"/>
    </location>
</feature>
<evidence type="ECO:0000313" key="2">
    <source>
        <dbReference type="EMBL" id="ARU52081.1"/>
    </source>
</evidence>
<protein>
    <submittedName>
        <fullName evidence="2">Uncharacterized protein</fullName>
    </submittedName>
</protein>
<dbReference type="RefSeq" id="WP_087471094.1">
    <property type="nucleotide sequence ID" value="NZ_CP021383.1"/>
</dbReference>
<dbReference type="Proteomes" id="UP000196228">
    <property type="component" value="Chromosome"/>
</dbReference>
<organism evidence="2 3">
    <name type="scientific">Cellulosimicrobium cellulans</name>
    <name type="common">Arthrobacter luteus</name>
    <dbReference type="NCBI Taxonomy" id="1710"/>
    <lineage>
        <taxon>Bacteria</taxon>
        <taxon>Bacillati</taxon>
        <taxon>Actinomycetota</taxon>
        <taxon>Actinomycetes</taxon>
        <taxon>Micrococcales</taxon>
        <taxon>Promicromonosporaceae</taxon>
        <taxon>Cellulosimicrobium</taxon>
    </lineage>
</organism>
<evidence type="ECO:0000313" key="3">
    <source>
        <dbReference type="Proteomes" id="UP000196228"/>
    </source>
</evidence>
<dbReference type="AlphaFoldDB" id="A0A1Y0HVA7"/>
<gene>
    <name evidence="2" type="ORF">CBR64_11960</name>
</gene>